<dbReference type="InterPro" id="IPR013424">
    <property type="entry name" value="Ice-binding_C"/>
</dbReference>
<accession>A0A1V4BS45</accession>
<dbReference type="RefSeq" id="WP_079208277.1">
    <property type="nucleotide sequence ID" value="NZ_MVGR01000004.1"/>
</dbReference>
<reference evidence="2 3" key="1">
    <citation type="submission" date="2017-02" db="EMBL/GenBank/DDBJ databases">
        <title>Genome sequence of Microcystis aeruginosa KW.</title>
        <authorList>
            <person name="Oh H.-M."/>
            <person name="Ahn C.-Y."/>
            <person name="Jeong H."/>
            <person name="Srivastava A."/>
            <person name="Lee H.-G."/>
            <person name="Kang S.-R."/>
        </authorList>
    </citation>
    <scope>NUCLEOTIDE SEQUENCE [LARGE SCALE GENOMIC DNA]</scope>
    <source>
        <strain evidence="2 3">KW</strain>
    </source>
</reference>
<evidence type="ECO:0000313" key="2">
    <source>
        <dbReference type="EMBL" id="OPF17256.1"/>
    </source>
</evidence>
<dbReference type="AlphaFoldDB" id="A0A1V4BS45"/>
<name>A0A1V4BS45_MICAE</name>
<feature type="chain" id="PRO_5010740657" evidence="1">
    <location>
        <begin position="34"/>
        <end position="225"/>
    </location>
</feature>
<keyword evidence="1" id="KW-0732">Signal</keyword>
<dbReference type="Proteomes" id="UP000189835">
    <property type="component" value="Unassembled WGS sequence"/>
</dbReference>
<sequence length="225" mass="22618">MTTNISRQLATGTLAIAASVTALSFAGTAPAQAMIMGTLSITGDATIDPWGTTDPMLTPLSVTTVNSATGQFQGVTAGNVSVPKSFSLTGDPNMMPMHMFDSPDSIANFISILVNQGPPTGPGAGTVIGSVTGSLAMGSFAGVPGASTTSYAVTGTMTFDEPNGFPDLLGTFNISFTRSENGGQVSQGYTLSLEKSSAIAKTPEPAAILGILAVAGVGAFARRKS</sequence>
<comment type="caution">
    <text evidence="2">The sequence shown here is derived from an EMBL/GenBank/DDBJ whole genome shotgun (WGS) entry which is preliminary data.</text>
</comment>
<evidence type="ECO:0000256" key="1">
    <source>
        <dbReference type="SAM" id="SignalP"/>
    </source>
</evidence>
<gene>
    <name evidence="2" type="ORF">B1L04_14540</name>
</gene>
<feature type="signal peptide" evidence="1">
    <location>
        <begin position="1"/>
        <end position="33"/>
    </location>
</feature>
<dbReference type="NCBIfam" id="TIGR02595">
    <property type="entry name" value="PEP_CTERM"/>
    <property type="match status" value="1"/>
</dbReference>
<protein>
    <submittedName>
        <fullName evidence="2">PEP-CTERM sorting domain-containing protein</fullName>
    </submittedName>
</protein>
<evidence type="ECO:0000313" key="3">
    <source>
        <dbReference type="Proteomes" id="UP000189835"/>
    </source>
</evidence>
<proteinExistence type="predicted"/>
<organism evidence="2 3">
    <name type="scientific">Microcystis aeruginosa KW</name>
    <dbReference type="NCBI Taxonomy" id="1960155"/>
    <lineage>
        <taxon>Bacteria</taxon>
        <taxon>Bacillati</taxon>
        <taxon>Cyanobacteriota</taxon>
        <taxon>Cyanophyceae</taxon>
        <taxon>Oscillatoriophycideae</taxon>
        <taxon>Chroococcales</taxon>
        <taxon>Microcystaceae</taxon>
        <taxon>Microcystis</taxon>
    </lineage>
</organism>
<dbReference type="EMBL" id="MVGR01000004">
    <property type="protein sequence ID" value="OPF17256.1"/>
    <property type="molecule type" value="Genomic_DNA"/>
</dbReference>